<accession>A0ABD1H2P0</accession>
<feature type="region of interest" description="Disordered" evidence="1">
    <location>
        <begin position="176"/>
        <end position="255"/>
    </location>
</feature>
<dbReference type="AlphaFoldDB" id="A0ABD1H2P0"/>
<dbReference type="InterPro" id="IPR036869">
    <property type="entry name" value="J_dom_sf"/>
</dbReference>
<keyword evidence="4" id="KW-1185">Reference proteome</keyword>
<dbReference type="InterPro" id="IPR001623">
    <property type="entry name" value="DnaJ_domain"/>
</dbReference>
<dbReference type="Pfam" id="PF00226">
    <property type="entry name" value="DnaJ"/>
    <property type="match status" value="1"/>
</dbReference>
<feature type="compositionally biased region" description="Polar residues" evidence="1">
    <location>
        <begin position="180"/>
        <end position="190"/>
    </location>
</feature>
<dbReference type="EMBL" id="JBEAFC010000007">
    <property type="protein sequence ID" value="KAL1550693.1"/>
    <property type="molecule type" value="Genomic_DNA"/>
</dbReference>
<gene>
    <name evidence="3" type="ORF">AAHA92_18625</name>
</gene>
<feature type="compositionally biased region" description="Low complexity" evidence="1">
    <location>
        <begin position="233"/>
        <end position="245"/>
    </location>
</feature>
<evidence type="ECO:0000313" key="4">
    <source>
        <dbReference type="Proteomes" id="UP001567538"/>
    </source>
</evidence>
<protein>
    <recommendedName>
        <fullName evidence="2">J domain-containing protein</fullName>
    </recommendedName>
</protein>
<dbReference type="InterPro" id="IPR056988">
    <property type="entry name" value="Zn_ribbon_pln"/>
</dbReference>
<dbReference type="Proteomes" id="UP001567538">
    <property type="component" value="Unassembled WGS sequence"/>
</dbReference>
<dbReference type="PANTHER" id="PTHR44137:SF32">
    <property type="entry name" value="DNAJ HEAT SHOCK AMINO-TERMINAL DOMAIN PROTEIN"/>
    <property type="match status" value="1"/>
</dbReference>
<evidence type="ECO:0000259" key="2">
    <source>
        <dbReference type="PROSITE" id="PS50076"/>
    </source>
</evidence>
<comment type="caution">
    <text evidence="3">The sequence shown here is derived from an EMBL/GenBank/DDBJ whole genome shotgun (WGS) entry which is preliminary data.</text>
</comment>
<feature type="domain" description="J" evidence="2">
    <location>
        <begin position="79"/>
        <end position="143"/>
    </location>
</feature>
<feature type="compositionally biased region" description="Polar residues" evidence="1">
    <location>
        <begin position="211"/>
        <end position="226"/>
    </location>
</feature>
<evidence type="ECO:0000313" key="3">
    <source>
        <dbReference type="EMBL" id="KAL1550693.1"/>
    </source>
</evidence>
<name>A0ABD1H2P0_SALDI</name>
<dbReference type="CDD" id="cd06257">
    <property type="entry name" value="DnaJ"/>
    <property type="match status" value="1"/>
</dbReference>
<dbReference type="PRINTS" id="PR00625">
    <property type="entry name" value="JDOMAIN"/>
</dbReference>
<dbReference type="PANTHER" id="PTHR44137">
    <property type="entry name" value="BNAC03G44070D PROTEIN"/>
    <property type="match status" value="1"/>
</dbReference>
<dbReference type="PROSITE" id="PS50076">
    <property type="entry name" value="DNAJ_2"/>
    <property type="match status" value="1"/>
</dbReference>
<evidence type="ECO:0000256" key="1">
    <source>
        <dbReference type="SAM" id="MobiDB-lite"/>
    </source>
</evidence>
<dbReference type="Gene3D" id="1.10.287.110">
    <property type="entry name" value="DnaJ domain"/>
    <property type="match status" value="1"/>
</dbReference>
<organism evidence="3 4">
    <name type="scientific">Salvia divinorum</name>
    <name type="common">Maria pastora</name>
    <name type="synonym">Diviner's sage</name>
    <dbReference type="NCBI Taxonomy" id="28513"/>
    <lineage>
        <taxon>Eukaryota</taxon>
        <taxon>Viridiplantae</taxon>
        <taxon>Streptophyta</taxon>
        <taxon>Embryophyta</taxon>
        <taxon>Tracheophyta</taxon>
        <taxon>Spermatophyta</taxon>
        <taxon>Magnoliopsida</taxon>
        <taxon>eudicotyledons</taxon>
        <taxon>Gunneridae</taxon>
        <taxon>Pentapetalae</taxon>
        <taxon>asterids</taxon>
        <taxon>lamiids</taxon>
        <taxon>Lamiales</taxon>
        <taxon>Lamiaceae</taxon>
        <taxon>Nepetoideae</taxon>
        <taxon>Mentheae</taxon>
        <taxon>Salviinae</taxon>
        <taxon>Salvia</taxon>
        <taxon>Salvia subgen. Calosphace</taxon>
    </lineage>
</organism>
<dbReference type="Pfam" id="PF23551">
    <property type="entry name" value="Zn_ribbon_20"/>
    <property type="match status" value="1"/>
</dbReference>
<dbReference type="SMART" id="SM00271">
    <property type="entry name" value="DnaJ"/>
    <property type="match status" value="1"/>
</dbReference>
<dbReference type="SUPFAM" id="SSF46565">
    <property type="entry name" value="Chaperone J-domain"/>
    <property type="match status" value="1"/>
</dbReference>
<reference evidence="3 4" key="1">
    <citation type="submission" date="2024-06" db="EMBL/GenBank/DDBJ databases">
        <title>A chromosome level genome sequence of Diviner's sage (Salvia divinorum).</title>
        <authorList>
            <person name="Ford S.A."/>
            <person name="Ro D.-K."/>
            <person name="Ness R.W."/>
            <person name="Phillips M.A."/>
        </authorList>
    </citation>
    <scope>NUCLEOTIDE SEQUENCE [LARGE SCALE GENOMIC DNA]</scope>
    <source>
        <strain evidence="3">SAF-2024a</strain>
        <tissue evidence="3">Leaf</tissue>
    </source>
</reference>
<proteinExistence type="predicted"/>
<sequence>MLSALANLVNIINMECNKDEATRAKSIAESKLEQKDFVGAKKFTLKAQTLYPGLNGISQLLTTLDVYLSAENKINGEVDWYRVLGVNHSDDYDTIKKQYKKLALTLHPDKNTSVGADGAFKLISEAWRLLSDKEKRAAYNQRRGYKGLQQYVSAHTGGPSAPCRPHQQNVPAYTCAKSVPPQSSQQNVPSASLYRSKKKAPPAPSQPSQQNVSTQMGCSSTPSVGNQFFKFASSSTSTPRSQSKTAKMPKTQKPAFHHRSDTFWTVCRGCNTHFEYLKKYRNHTLLCRSCKKPFMALEIAPPVFSKSDKPIPWARWKHSSKNLPGRNTYGPKGNVAAAPKPGTGYTGPNSFTYSNYQQAPLPETANTAADTPGNVVQQAHDNLKRSHIESHASANLEKCCKKGKIDDDSNGYGTKRRMAQGNFGT</sequence>